<keyword evidence="2" id="KW-1185">Reference proteome</keyword>
<name>A0A916YN69_9BACT</name>
<evidence type="ECO:0000313" key="1">
    <source>
        <dbReference type="EMBL" id="GGD51091.1"/>
    </source>
</evidence>
<dbReference type="PROSITE" id="PS51257">
    <property type="entry name" value="PROKAR_LIPOPROTEIN"/>
    <property type="match status" value="1"/>
</dbReference>
<sequence>MKKIFTFWLGLVVACNAQQNPPKKFDYRFEIGSYFSITNKLPFWQSSNQFGSIPSDLPAFLCRQSIKTQKDTLNRFFKFDYGFEAVTILGKNPQLLLPEGFLCTKLGKFEIYAGRRKEIFGIVDTLLSSGSVSWSGNAMPIPKVQIGMPNYTKLFFKWLSFKGTYSHGWFGNQTFAKGYYLHQKSLFFRLGKPASMLNLYGGIVHNVTWGGTPKNTLPINDDRLYNGKFPADWYVYGNVVLPLKGLWKQSPKYYTYNAFETTNHFGNQLGSVDAAAEFKFKKSKLILYRQFLFDDGQLFGLTNTDDGLYGVSFTPKPESSFKRVVFEYLFTKNQGRYVAGIGRLLNMPDRHPNEESFLFNHQQYFDGWSYNKRTIGTPFLTPEQNIRNENQLGNGNVFVNNNRIWAFYGALLNQIGTISFSNRLSFSRNFGNTSLLGRVIEPVDQISYSVNTTVPLRRLKADLNVNVSVDHGDLIKDNYGSYISLIKKW</sequence>
<evidence type="ECO:0008006" key="3">
    <source>
        <dbReference type="Google" id="ProtNLM"/>
    </source>
</evidence>
<reference evidence="1" key="2">
    <citation type="submission" date="2020-09" db="EMBL/GenBank/DDBJ databases">
        <authorList>
            <person name="Sun Q."/>
            <person name="Zhou Y."/>
        </authorList>
    </citation>
    <scope>NUCLEOTIDE SEQUENCE</scope>
    <source>
        <strain evidence="1">CGMCC 1.15958</strain>
    </source>
</reference>
<evidence type="ECO:0000313" key="2">
    <source>
        <dbReference type="Proteomes" id="UP000609064"/>
    </source>
</evidence>
<accession>A0A916YN69</accession>
<protein>
    <recommendedName>
        <fullName evidence="3">Capsule assembly Wzi family protein</fullName>
    </recommendedName>
</protein>
<reference evidence="1" key="1">
    <citation type="journal article" date="2014" name="Int. J. Syst. Evol. Microbiol.">
        <title>Complete genome sequence of Corynebacterium casei LMG S-19264T (=DSM 44701T), isolated from a smear-ripened cheese.</title>
        <authorList>
            <consortium name="US DOE Joint Genome Institute (JGI-PGF)"/>
            <person name="Walter F."/>
            <person name="Albersmeier A."/>
            <person name="Kalinowski J."/>
            <person name="Ruckert C."/>
        </authorList>
    </citation>
    <scope>NUCLEOTIDE SEQUENCE</scope>
    <source>
        <strain evidence="1">CGMCC 1.15958</strain>
    </source>
</reference>
<dbReference type="RefSeq" id="WP_188765340.1">
    <property type="nucleotide sequence ID" value="NZ_BMKK01000002.1"/>
</dbReference>
<dbReference type="Gene3D" id="2.40.160.130">
    <property type="entry name" value="Capsule assembly protein Wzi"/>
    <property type="match status" value="1"/>
</dbReference>
<proteinExistence type="predicted"/>
<comment type="caution">
    <text evidence="1">The sequence shown here is derived from an EMBL/GenBank/DDBJ whole genome shotgun (WGS) entry which is preliminary data.</text>
</comment>
<dbReference type="EMBL" id="BMKK01000002">
    <property type="protein sequence ID" value="GGD51091.1"/>
    <property type="molecule type" value="Genomic_DNA"/>
</dbReference>
<organism evidence="1 2">
    <name type="scientific">Emticicia aquatilis</name>
    <dbReference type="NCBI Taxonomy" id="1537369"/>
    <lineage>
        <taxon>Bacteria</taxon>
        <taxon>Pseudomonadati</taxon>
        <taxon>Bacteroidota</taxon>
        <taxon>Cytophagia</taxon>
        <taxon>Cytophagales</taxon>
        <taxon>Leadbetterellaceae</taxon>
        <taxon>Emticicia</taxon>
    </lineage>
</organism>
<dbReference type="Proteomes" id="UP000609064">
    <property type="component" value="Unassembled WGS sequence"/>
</dbReference>
<gene>
    <name evidence="1" type="ORF">GCM10011514_14180</name>
</gene>
<dbReference type="InterPro" id="IPR038636">
    <property type="entry name" value="Wzi_sf"/>
</dbReference>
<dbReference type="AlphaFoldDB" id="A0A916YN69"/>